<dbReference type="GO" id="GO:0016301">
    <property type="term" value="F:kinase activity"/>
    <property type="evidence" value="ECO:0007669"/>
    <property type="project" value="UniProtKB-KW"/>
</dbReference>
<keyword evidence="1" id="KW-0808">Transferase</keyword>
<dbReference type="SUPFAM" id="SSF53474">
    <property type="entry name" value="alpha/beta-Hydrolases"/>
    <property type="match status" value="1"/>
</dbReference>
<dbReference type="RefSeq" id="WP_165336824.1">
    <property type="nucleotide sequence ID" value="NZ_JAAKZW010000326.1"/>
</dbReference>
<evidence type="ECO:0000313" key="2">
    <source>
        <dbReference type="Proteomes" id="UP000481109"/>
    </source>
</evidence>
<dbReference type="Gene3D" id="3.40.50.1820">
    <property type="entry name" value="alpha/beta hydrolase"/>
    <property type="match status" value="1"/>
</dbReference>
<dbReference type="AlphaFoldDB" id="A0A6G4XX89"/>
<protein>
    <submittedName>
        <fullName evidence="1">Serine-threonine protein kinase</fullName>
    </submittedName>
</protein>
<accession>A0A6G4XX89</accession>
<comment type="caution">
    <text evidence="1">The sequence shown here is derived from an EMBL/GenBank/DDBJ whole genome shotgun (WGS) entry which is preliminary data.</text>
</comment>
<organism evidence="1 2">
    <name type="scientific">Streptomyces mesophilus</name>
    <dbReference type="NCBI Taxonomy" id="1775132"/>
    <lineage>
        <taxon>Bacteria</taxon>
        <taxon>Bacillati</taxon>
        <taxon>Actinomycetota</taxon>
        <taxon>Actinomycetes</taxon>
        <taxon>Kitasatosporales</taxon>
        <taxon>Streptomycetaceae</taxon>
        <taxon>Streptomyces</taxon>
    </lineage>
</organism>
<reference evidence="1 2" key="1">
    <citation type="submission" date="2020-02" db="EMBL/GenBank/DDBJ databases">
        <title>Whole-genome analyses of novel actinobacteria.</title>
        <authorList>
            <person name="Sahin N."/>
            <person name="Tokatli A."/>
        </authorList>
    </citation>
    <scope>NUCLEOTIDE SEQUENCE [LARGE SCALE GENOMIC DNA]</scope>
    <source>
        <strain evidence="1 2">YC504</strain>
    </source>
</reference>
<proteinExistence type="predicted"/>
<gene>
    <name evidence="1" type="ORF">G6045_38080</name>
</gene>
<dbReference type="Proteomes" id="UP000481109">
    <property type="component" value="Unassembled WGS sequence"/>
</dbReference>
<name>A0A6G4XX89_9ACTN</name>
<sequence length="439" mass="46813">MPEFSVAPYRELTFDADGDVQAGQLAALRALRVRDLVVFAHGWNNDRSMATTFYDRFFAPFAALAPPMTTGYVGVLWPAMRFTDEPIPDFDPRSAAGPVDAVGPVLRPELDEATRQALRTVFPDRVDVVDRLARMLAEQPTNHAAFDEFGLFVRKLVEVPPRGAPASFAQDIEAGDDAAGSSDPAMLFDDTATVCRAFTEALEELGAVPSGSREGAFGIGLDRLWNGGKELLRQGTYYAMKRRAGTVGQLGLGPALGELAERNPDLRIHLVGHSFGARLVSFALRGLPKSVTSVKSVTLLQGAFSHHAFAPRLPHQAGGGVLRGQERRIDGPLVCCHSEHDAALKVFYPLASRLAGDSTGLLGDDAKWGALGYGGIKGVDGTKRLTLARALDGGLPKDGCVNVDAAAKVRRGGPPSGAHSDILHRELAQVVLAAGRIHA</sequence>
<dbReference type="InterPro" id="IPR029058">
    <property type="entry name" value="AB_hydrolase_fold"/>
</dbReference>
<keyword evidence="2" id="KW-1185">Reference proteome</keyword>
<dbReference type="EMBL" id="JAAKZW010000326">
    <property type="protein sequence ID" value="NGO81427.1"/>
    <property type="molecule type" value="Genomic_DNA"/>
</dbReference>
<keyword evidence="1" id="KW-0418">Kinase</keyword>
<evidence type="ECO:0000313" key="1">
    <source>
        <dbReference type="EMBL" id="NGO81427.1"/>
    </source>
</evidence>